<feature type="transmembrane region" description="Helical" evidence="2">
    <location>
        <begin position="7"/>
        <end position="25"/>
    </location>
</feature>
<organism evidence="3 4">
    <name type="scientific">Peribacillus frigoritolerans</name>
    <dbReference type="NCBI Taxonomy" id="450367"/>
    <lineage>
        <taxon>Bacteria</taxon>
        <taxon>Bacillati</taxon>
        <taxon>Bacillota</taxon>
        <taxon>Bacilli</taxon>
        <taxon>Bacillales</taxon>
        <taxon>Bacillaceae</taxon>
        <taxon>Peribacillus</taxon>
    </lineage>
</organism>
<feature type="region of interest" description="Disordered" evidence="1">
    <location>
        <begin position="35"/>
        <end position="101"/>
    </location>
</feature>
<reference evidence="3" key="1">
    <citation type="submission" date="2021-04" db="EMBL/GenBank/DDBJ databases">
        <title>Whole genome sequencing of Enterococci isolates from hospitalized patients.</title>
        <authorList>
            <person name="Ogoti B.M."/>
            <person name="Onyambu F.G."/>
        </authorList>
    </citation>
    <scope>NUCLEOTIDE SEQUENCE</scope>
    <source>
        <strain evidence="3">242</strain>
    </source>
</reference>
<dbReference type="EMBL" id="JAGTPW010000094">
    <property type="protein sequence ID" value="MBR8646363.1"/>
    <property type="molecule type" value="Genomic_DNA"/>
</dbReference>
<sequence>MKKFLKVTGITIGSVVAIIIIALIIDISNDPSPEEQAQIEAQEAAAAEKAEKLAAEEEKERIAQEKAEEEADAKAAKEEEARLAKEEADKKRMPNQFHMLN</sequence>
<gene>
    <name evidence="3" type="ORF">KEH51_29250</name>
</gene>
<keyword evidence="2" id="KW-0472">Membrane</keyword>
<evidence type="ECO:0000313" key="3">
    <source>
        <dbReference type="EMBL" id="MBR8646363.1"/>
    </source>
</evidence>
<dbReference type="AlphaFoldDB" id="A0A941FKK1"/>
<accession>A0A941FKK1</accession>
<evidence type="ECO:0000256" key="2">
    <source>
        <dbReference type="SAM" id="Phobius"/>
    </source>
</evidence>
<evidence type="ECO:0000313" key="4">
    <source>
        <dbReference type="Proteomes" id="UP000680045"/>
    </source>
</evidence>
<keyword evidence="2" id="KW-1133">Transmembrane helix</keyword>
<proteinExistence type="predicted"/>
<keyword evidence="2" id="KW-0812">Transmembrane</keyword>
<name>A0A941FKK1_9BACI</name>
<protein>
    <submittedName>
        <fullName evidence="3">Uncharacterized protein</fullName>
    </submittedName>
</protein>
<dbReference type="Proteomes" id="UP000680045">
    <property type="component" value="Unassembled WGS sequence"/>
</dbReference>
<feature type="compositionally biased region" description="Low complexity" evidence="1">
    <location>
        <begin position="35"/>
        <end position="45"/>
    </location>
</feature>
<comment type="caution">
    <text evidence="3">The sequence shown here is derived from an EMBL/GenBank/DDBJ whole genome shotgun (WGS) entry which is preliminary data.</text>
</comment>
<evidence type="ECO:0000256" key="1">
    <source>
        <dbReference type="SAM" id="MobiDB-lite"/>
    </source>
</evidence>
<feature type="compositionally biased region" description="Basic and acidic residues" evidence="1">
    <location>
        <begin position="46"/>
        <end position="92"/>
    </location>
</feature>